<keyword evidence="3" id="KW-0804">Transcription</keyword>
<dbReference type="PANTHER" id="PTHR46796">
    <property type="entry name" value="HTH-TYPE TRANSCRIPTIONAL ACTIVATOR RHAS-RELATED"/>
    <property type="match status" value="1"/>
</dbReference>
<dbReference type="PRINTS" id="PR00032">
    <property type="entry name" value="HTHARAC"/>
</dbReference>
<dbReference type="InterPro" id="IPR020449">
    <property type="entry name" value="Tscrpt_reg_AraC-type_HTH"/>
</dbReference>
<dbReference type="InterPro" id="IPR050204">
    <property type="entry name" value="AraC_XylS_family_regulators"/>
</dbReference>
<accession>A0A933RW76</accession>
<evidence type="ECO:0000256" key="1">
    <source>
        <dbReference type="ARBA" id="ARBA00023015"/>
    </source>
</evidence>
<evidence type="ECO:0000256" key="2">
    <source>
        <dbReference type="ARBA" id="ARBA00023125"/>
    </source>
</evidence>
<dbReference type="SMART" id="SM00342">
    <property type="entry name" value="HTH_ARAC"/>
    <property type="match status" value="1"/>
</dbReference>
<gene>
    <name evidence="5" type="ORF">HZA66_07950</name>
</gene>
<dbReference type="PROSITE" id="PS01124">
    <property type="entry name" value="HTH_ARAC_FAMILY_2"/>
    <property type="match status" value="1"/>
</dbReference>
<dbReference type="Gene3D" id="1.10.10.60">
    <property type="entry name" value="Homeodomain-like"/>
    <property type="match status" value="2"/>
</dbReference>
<dbReference type="InterPro" id="IPR009057">
    <property type="entry name" value="Homeodomain-like_sf"/>
</dbReference>
<evidence type="ECO:0000256" key="3">
    <source>
        <dbReference type="ARBA" id="ARBA00023163"/>
    </source>
</evidence>
<evidence type="ECO:0000313" key="5">
    <source>
        <dbReference type="EMBL" id="MBI5129360.1"/>
    </source>
</evidence>
<dbReference type="EMBL" id="JACRJB010000021">
    <property type="protein sequence ID" value="MBI5129360.1"/>
    <property type="molecule type" value="Genomic_DNA"/>
</dbReference>
<dbReference type="Pfam" id="PF12833">
    <property type="entry name" value="HTH_18"/>
    <property type="match status" value="1"/>
</dbReference>
<dbReference type="PROSITE" id="PS00041">
    <property type="entry name" value="HTH_ARAC_FAMILY_1"/>
    <property type="match status" value="1"/>
</dbReference>
<evidence type="ECO:0000313" key="6">
    <source>
        <dbReference type="Proteomes" id="UP000782519"/>
    </source>
</evidence>
<dbReference type="InterPro" id="IPR018062">
    <property type="entry name" value="HTH_AraC-typ_CS"/>
</dbReference>
<name>A0A933RW76_RHOPL</name>
<feature type="domain" description="HTH araC/xylS-type" evidence="4">
    <location>
        <begin position="166"/>
        <end position="264"/>
    </location>
</feature>
<evidence type="ECO:0000259" key="4">
    <source>
        <dbReference type="PROSITE" id="PS01124"/>
    </source>
</evidence>
<dbReference type="GO" id="GO:0003700">
    <property type="term" value="F:DNA-binding transcription factor activity"/>
    <property type="evidence" value="ECO:0007669"/>
    <property type="project" value="InterPro"/>
</dbReference>
<proteinExistence type="predicted"/>
<dbReference type="GO" id="GO:0043565">
    <property type="term" value="F:sequence-specific DNA binding"/>
    <property type="evidence" value="ECO:0007669"/>
    <property type="project" value="InterPro"/>
</dbReference>
<dbReference type="AlphaFoldDB" id="A0A933RW76"/>
<keyword evidence="2" id="KW-0238">DNA-binding</keyword>
<keyword evidence="1" id="KW-0805">Transcription regulation</keyword>
<dbReference type="SUPFAM" id="SSF46689">
    <property type="entry name" value="Homeodomain-like"/>
    <property type="match status" value="2"/>
</dbReference>
<reference evidence="5" key="1">
    <citation type="submission" date="2020-07" db="EMBL/GenBank/DDBJ databases">
        <title>Huge and variable diversity of episymbiotic CPR bacteria and DPANN archaea in groundwater ecosystems.</title>
        <authorList>
            <person name="He C.Y."/>
            <person name="Keren R."/>
            <person name="Whittaker M."/>
            <person name="Farag I.F."/>
            <person name="Doudna J."/>
            <person name="Cate J.H.D."/>
            <person name="Banfield J.F."/>
        </authorList>
    </citation>
    <scope>NUCLEOTIDE SEQUENCE</scope>
    <source>
        <strain evidence="5">NC_groundwater_1818_Pr3_B-0.1um_66_35</strain>
    </source>
</reference>
<dbReference type="InterPro" id="IPR018060">
    <property type="entry name" value="HTH_AraC"/>
</dbReference>
<organism evidence="5 6">
    <name type="scientific">Rhodopseudomonas palustris</name>
    <dbReference type="NCBI Taxonomy" id="1076"/>
    <lineage>
        <taxon>Bacteria</taxon>
        <taxon>Pseudomonadati</taxon>
        <taxon>Pseudomonadota</taxon>
        <taxon>Alphaproteobacteria</taxon>
        <taxon>Hyphomicrobiales</taxon>
        <taxon>Nitrobacteraceae</taxon>
        <taxon>Rhodopseudomonas</taxon>
    </lineage>
</organism>
<dbReference type="Proteomes" id="UP000782519">
    <property type="component" value="Unassembled WGS sequence"/>
</dbReference>
<comment type="caution">
    <text evidence="5">The sequence shown here is derived from an EMBL/GenBank/DDBJ whole genome shotgun (WGS) entry which is preliminary data.</text>
</comment>
<protein>
    <submittedName>
        <fullName evidence="5">Helix-turn-helix transcriptional regulator</fullName>
    </submittedName>
</protein>
<dbReference type="PANTHER" id="PTHR46796:SF14">
    <property type="entry name" value="TRANSCRIPTIONAL REGULATORY PROTEIN"/>
    <property type="match status" value="1"/>
</dbReference>
<sequence length="281" mass="30693">MSHPFCEFASESHPNRRAASIRAQADALDQHRDRSAHHRAETIAFKSIAASISIVEGEGAAVRGSRDGWRYRAADGGPETLLSFPDVARPFARPGADTSADQDPVVARLSEALAAAEREPSEFSALYADAVRLVTVVRRLSIEGHASALKQQQTTATTGLPKWRLKLVCDHVTAHLGEKVTLTDMAAAARLSRMHFAALFLRSTGMRPHQYLLQRRIAAAQELLQDANQPIIQIAIQVGFQTQAHFTTVFKKITGVTPAKWREMVMPQGSHPDQFGSGVVS</sequence>